<keyword evidence="1" id="KW-0812">Transmembrane</keyword>
<dbReference type="RefSeq" id="WP_041018515.1">
    <property type="nucleotide sequence ID" value="NZ_CCEJ010000011.1"/>
</dbReference>
<keyword evidence="3" id="KW-1185">Reference proteome</keyword>
<gene>
    <name evidence="2" type="ORF">CSEC_2152</name>
</gene>
<dbReference type="eggNOG" id="ENOG5033HSZ">
    <property type="taxonomic scope" value="Bacteria"/>
</dbReference>
<protein>
    <submittedName>
        <fullName evidence="2">Membrane protein</fullName>
    </submittedName>
</protein>
<proteinExistence type="predicted"/>
<sequence length="1246" mass="143344">MASLNSIGIRETSAHSLEDPKNENASPIYTLAKRALLFGTSSGLSLIKASLITSNFEKEIDLELNRIIKLSPPSWHLSKFLHLVFQYVSPHLVKALLNYLQKSHADKSILNHFVNSQRTSLENYAIFIFLRLSGNLIQFYKNEDVRNKEEDVFLGTLAFFFRFLKQKLKPLQSELRALDGEVCEEARRTKLEIIRPVSEEVLRMLAPEDHFELCPEKGVALKLLLAPYFWTFVKETGFPQLILFLDQFFFGGLPLDKKEKEYLKLPGGELLLKAVQGTVDAFFTQINFAASPIFAQVIDLGIKFILPNLSTSLIHDWVKTRVMRIHQVDPKAFQFVLSAIKKQITALIIKLSLAKIDQKKIKKEGSLYKFFLDSFVKRGEFSFDFLTSEEFLNKKIQSILEPFYSFSSHPKVMDEIFDLLKGISHSFCKFAEEQSRFFESEEQVKNQLCLALYNKEIFLDLAKEGSSNLFKEFLEEISEVKREDLKDRSRLFELTGTAKIVNEVNKFLEYLSKNAVSNLFNGDLIALLSKSNEAFLSTNEKKSFQEFLKLLANSNDPSLISLRALLEKQTRLFFLRGLAVLIEKTPDLLDEGESSKEFFLVNIFFYLIKLFEKRIRSLKDLFDEDNAEEKKAAFINLSKDFASWVLKEPETCENTLSNNMGAFLREIVETKVLPQVLEELLWHSSKRLRYIEDFDTELKSIYGTNYPSEAFHLLESFLLEFLPHLFRSRSEKISEFFMEVLLKNLKPIPDFEPASKIVSDNKSDLLAFLSKNFSRLGQLNEAITLTAEKSNSIKAGYSFFVRYVLYEGLPNFINFSHRFKLIDREIQNNSDFILPVVIRVLDLAADHFRHINKVTKRLNKKAAFDVTQTEMLLGFNVKVHPALSLDPKASSQEIDKIKLDKFYRPLTKNLFALCNSTKESLSVHPLLQGPIFKFVEEDLFPMILYEVLDSILKPATLDTFTARALSSVQKSFSLVIREAEKEEEDNLIEDEKQKELNRASGAFVLQLIELIPKTLGKSLFKSDKIKNLTAEKVGRSIRKLLLKKISLIESVNTTFRDGLALAHPGQFEGEREKASFKTHRVKTLANGETELEPCPPSFNFPKTEDAVKQKDAENQKNSFEKEKELQRLMADTFMNQLETAIFGFIDKNWTKFQADLDQTIKKAFGHVGLKIKRILDLVFCLVFIKIIGTILKLIFLPFYKIFWGLLYLHALGKARDILLGMHMPVHESLFYKATEAIVEDFKKASH</sequence>
<organism evidence="2 3">
    <name type="scientific">Candidatus Criblamydia sequanensis CRIB-18</name>
    <dbReference type="NCBI Taxonomy" id="1437425"/>
    <lineage>
        <taxon>Bacteria</taxon>
        <taxon>Pseudomonadati</taxon>
        <taxon>Chlamydiota</taxon>
        <taxon>Chlamydiia</taxon>
        <taxon>Parachlamydiales</taxon>
        <taxon>Candidatus Criblamydiaceae</taxon>
        <taxon>Candidatus Criblamydia</taxon>
    </lineage>
</organism>
<keyword evidence="1" id="KW-0472">Membrane</keyword>
<comment type="caution">
    <text evidence="2">The sequence shown here is derived from an EMBL/GenBank/DDBJ whole genome shotgun (WGS) entry which is preliminary data.</text>
</comment>
<reference evidence="2" key="2">
    <citation type="submission" date="2014-09" db="EMBL/GenBank/DDBJ databases">
        <title>Criblamydia sequanensis harbors a mega-plasmid encoding arsenite resistance.</title>
        <authorList>
            <person name="Bertelli C."/>
            <person name="Goesmann A."/>
            <person name="Greub G."/>
        </authorList>
    </citation>
    <scope>NUCLEOTIDE SEQUENCE [LARGE SCALE GENOMIC DNA]</scope>
    <source>
        <strain evidence="2">CRIB-18</strain>
    </source>
</reference>
<reference evidence="2" key="1">
    <citation type="submission" date="2013-12" db="EMBL/GenBank/DDBJ databases">
        <authorList>
            <person name="Linke B."/>
        </authorList>
    </citation>
    <scope>NUCLEOTIDE SEQUENCE [LARGE SCALE GENOMIC DNA]</scope>
    <source>
        <strain evidence="2">CRIB-18</strain>
    </source>
</reference>
<dbReference type="AlphaFoldDB" id="A0A090D356"/>
<evidence type="ECO:0000313" key="3">
    <source>
        <dbReference type="Proteomes" id="UP000031552"/>
    </source>
</evidence>
<keyword evidence="1" id="KW-1133">Transmembrane helix</keyword>
<evidence type="ECO:0000256" key="1">
    <source>
        <dbReference type="SAM" id="Phobius"/>
    </source>
</evidence>
<evidence type="ECO:0000313" key="2">
    <source>
        <dbReference type="EMBL" id="CDR34958.1"/>
    </source>
</evidence>
<dbReference type="Proteomes" id="UP000031552">
    <property type="component" value="Unassembled WGS sequence"/>
</dbReference>
<dbReference type="STRING" id="1437425.CSEC_2152"/>
<feature type="transmembrane region" description="Helical" evidence="1">
    <location>
        <begin position="1174"/>
        <end position="1199"/>
    </location>
</feature>
<name>A0A090D356_9BACT</name>
<dbReference type="EMBL" id="CCEJ010000011">
    <property type="protein sequence ID" value="CDR34958.1"/>
    <property type="molecule type" value="Genomic_DNA"/>
</dbReference>
<accession>A0A090D356</accession>